<comment type="caution">
    <text evidence="7">The sequence shown here is derived from an EMBL/GenBank/DDBJ whole genome shotgun (WGS) entry which is preliminary data.</text>
</comment>
<dbReference type="OrthoDB" id="260519at2759"/>
<keyword evidence="3" id="KW-0408">Iron</keyword>
<evidence type="ECO:0000313" key="7">
    <source>
        <dbReference type="EMBL" id="KAG9391044.1"/>
    </source>
</evidence>
<comment type="similarity">
    <text evidence="4">Belongs to the cytochrome b5 family.</text>
</comment>
<dbReference type="EMBL" id="JAHDYR010000062">
    <property type="protein sequence ID" value="KAG9391044.1"/>
    <property type="molecule type" value="Genomic_DNA"/>
</dbReference>
<dbReference type="InterPro" id="IPR036400">
    <property type="entry name" value="Cyt_B5-like_heme/steroid_sf"/>
</dbReference>
<dbReference type="GO" id="GO:0020037">
    <property type="term" value="F:heme binding"/>
    <property type="evidence" value="ECO:0007669"/>
    <property type="project" value="TreeGrafter"/>
</dbReference>
<dbReference type="GO" id="GO:0046872">
    <property type="term" value="F:metal ion binding"/>
    <property type="evidence" value="ECO:0007669"/>
    <property type="project" value="UniProtKB-KW"/>
</dbReference>
<evidence type="ECO:0000259" key="6">
    <source>
        <dbReference type="PROSITE" id="PS50255"/>
    </source>
</evidence>
<evidence type="ECO:0000256" key="3">
    <source>
        <dbReference type="ARBA" id="ARBA00023004"/>
    </source>
</evidence>
<dbReference type="InterPro" id="IPR050668">
    <property type="entry name" value="Cytochrome_b5"/>
</dbReference>
<dbReference type="Gene3D" id="3.10.120.10">
    <property type="entry name" value="Cytochrome b5-like heme/steroid binding domain"/>
    <property type="match status" value="1"/>
</dbReference>
<organism evidence="7 8">
    <name type="scientific">Carpediemonas membranifera</name>
    <dbReference type="NCBI Taxonomy" id="201153"/>
    <lineage>
        <taxon>Eukaryota</taxon>
        <taxon>Metamonada</taxon>
        <taxon>Carpediemonas-like organisms</taxon>
        <taxon>Carpediemonas</taxon>
    </lineage>
</organism>
<dbReference type="SUPFAM" id="SSF55856">
    <property type="entry name" value="Cytochrome b5-like heme/steroid binding domain"/>
    <property type="match status" value="1"/>
</dbReference>
<dbReference type="Pfam" id="PF00173">
    <property type="entry name" value="Cyt-b5"/>
    <property type="match status" value="1"/>
</dbReference>
<dbReference type="SMART" id="SM01117">
    <property type="entry name" value="Cyt-b5"/>
    <property type="match status" value="1"/>
</dbReference>
<reference evidence="7" key="1">
    <citation type="submission" date="2021-05" db="EMBL/GenBank/DDBJ databases">
        <title>A free-living protist that lacks canonical eukaryotic 1 DNA replication and segregation systems.</title>
        <authorList>
            <person name="Salas-Leiva D.E."/>
            <person name="Tromer E.C."/>
            <person name="Curtis B.A."/>
            <person name="Jerlstrom-Hultqvist J."/>
            <person name="Kolisko M."/>
            <person name="Yi Z."/>
            <person name="Salas-Leiva J.S."/>
            <person name="Gallot-Lavallee L."/>
            <person name="Kops G.J.P.L."/>
            <person name="Archibald J.M."/>
            <person name="Simpson A.G.B."/>
            <person name="Roger A.J."/>
        </authorList>
    </citation>
    <scope>NUCLEOTIDE SEQUENCE</scope>
    <source>
        <strain evidence="7">BICM</strain>
    </source>
</reference>
<dbReference type="GO" id="GO:0016020">
    <property type="term" value="C:membrane"/>
    <property type="evidence" value="ECO:0007669"/>
    <property type="project" value="TreeGrafter"/>
</dbReference>
<proteinExistence type="inferred from homology"/>
<protein>
    <submittedName>
        <fullName evidence="7">Cytochrome b5-like Heme/Steroid binding domain</fullName>
    </submittedName>
</protein>
<gene>
    <name evidence="7" type="ORF">J8273_7318</name>
</gene>
<dbReference type="Proteomes" id="UP000717585">
    <property type="component" value="Unassembled WGS sequence"/>
</dbReference>
<dbReference type="PROSITE" id="PS50255">
    <property type="entry name" value="CYTOCHROME_B5_2"/>
    <property type="match status" value="1"/>
</dbReference>
<dbReference type="InterPro" id="IPR001199">
    <property type="entry name" value="Cyt_B5-like_heme/steroid-bd"/>
</dbReference>
<evidence type="ECO:0000256" key="5">
    <source>
        <dbReference type="SAM" id="MobiDB-lite"/>
    </source>
</evidence>
<keyword evidence="1" id="KW-0349">Heme</keyword>
<accession>A0A8J6DXV0</accession>
<feature type="domain" description="Cytochrome b5 heme-binding" evidence="6">
    <location>
        <begin position="28"/>
        <end position="104"/>
    </location>
</feature>
<dbReference type="PANTHER" id="PTHR19359">
    <property type="entry name" value="CYTOCHROME B5"/>
    <property type="match status" value="1"/>
</dbReference>
<dbReference type="AlphaFoldDB" id="A0A8J6DXV0"/>
<keyword evidence="2" id="KW-0479">Metal-binding</keyword>
<sequence>MKRNLMPSYDMTHVHATAQRAIIPDHELPIIPLQEVRKHNDRKDAWIVINGDVFDVTNYARSHPGRTAIFSNLDQVDSTSCFNLHHHSQRAFDRAKSMRIGRLSPEDQQQLKKDVEAQRATENDRIMEKFKH</sequence>
<keyword evidence="8" id="KW-1185">Reference proteome</keyword>
<feature type="compositionally biased region" description="Basic and acidic residues" evidence="5">
    <location>
        <begin position="109"/>
        <end position="132"/>
    </location>
</feature>
<feature type="region of interest" description="Disordered" evidence="5">
    <location>
        <begin position="102"/>
        <end position="132"/>
    </location>
</feature>
<evidence type="ECO:0000256" key="4">
    <source>
        <dbReference type="ARBA" id="ARBA00038168"/>
    </source>
</evidence>
<name>A0A8J6DXV0_9EUKA</name>
<evidence type="ECO:0000313" key="8">
    <source>
        <dbReference type="Proteomes" id="UP000717585"/>
    </source>
</evidence>
<evidence type="ECO:0000256" key="2">
    <source>
        <dbReference type="ARBA" id="ARBA00022723"/>
    </source>
</evidence>
<evidence type="ECO:0000256" key="1">
    <source>
        <dbReference type="ARBA" id="ARBA00022617"/>
    </source>
</evidence>
<dbReference type="PANTHER" id="PTHR19359:SF95">
    <property type="entry name" value="CYTOCHROME B5 TYPE B"/>
    <property type="match status" value="1"/>
</dbReference>